<keyword evidence="2" id="KW-1185">Reference proteome</keyword>
<proteinExistence type="predicted"/>
<gene>
    <name evidence="1" type="ORF">EDD76_12112</name>
</gene>
<dbReference type="AlphaFoldDB" id="A0A4R1QMR6"/>
<reference evidence="1 2" key="1">
    <citation type="submission" date="2019-03" db="EMBL/GenBank/DDBJ databases">
        <title>Genomic Encyclopedia of Type Strains, Phase IV (KMG-IV): sequencing the most valuable type-strain genomes for metagenomic binning, comparative biology and taxonomic classification.</title>
        <authorList>
            <person name="Goeker M."/>
        </authorList>
    </citation>
    <scope>NUCLEOTIDE SEQUENCE [LARGE SCALE GENOMIC DNA]</scope>
    <source>
        <strain evidence="1 2">DSM 100556</strain>
    </source>
</reference>
<name>A0A4R1QMR6_9FIRM</name>
<protein>
    <submittedName>
        <fullName evidence="1">Uncharacterized protein</fullName>
    </submittedName>
</protein>
<evidence type="ECO:0000313" key="1">
    <source>
        <dbReference type="EMBL" id="TCL54243.1"/>
    </source>
</evidence>
<dbReference type="STRING" id="1469948.GCA_000732725_03012"/>
<evidence type="ECO:0000313" key="2">
    <source>
        <dbReference type="Proteomes" id="UP000295718"/>
    </source>
</evidence>
<comment type="caution">
    <text evidence="1">The sequence shown here is derived from an EMBL/GenBank/DDBJ whole genome shotgun (WGS) entry which is preliminary data.</text>
</comment>
<dbReference type="EMBL" id="SLUO01000021">
    <property type="protein sequence ID" value="TCL54243.1"/>
    <property type="molecule type" value="Genomic_DNA"/>
</dbReference>
<accession>A0A4R1QMR6</accession>
<dbReference type="Proteomes" id="UP000295718">
    <property type="component" value="Unassembled WGS sequence"/>
</dbReference>
<sequence>MMQRLGIFLTDRASYKKWKGSGRLTNVLEPFSFVRMPVCFSVGENGSQLNNTDNLTYILHKKDRYKYKYE</sequence>
<organism evidence="1 2">
    <name type="scientific">Kineothrix alysoides</name>
    <dbReference type="NCBI Taxonomy" id="1469948"/>
    <lineage>
        <taxon>Bacteria</taxon>
        <taxon>Bacillati</taxon>
        <taxon>Bacillota</taxon>
        <taxon>Clostridia</taxon>
        <taxon>Lachnospirales</taxon>
        <taxon>Lachnospiraceae</taxon>
        <taxon>Kineothrix</taxon>
    </lineage>
</organism>